<dbReference type="PANTHER" id="PTHR34216">
    <property type="match status" value="1"/>
</dbReference>
<name>A0A934JW89_9BACT</name>
<dbReference type="Gene3D" id="3.20.20.370">
    <property type="entry name" value="Glycoside hydrolase/deacetylase"/>
    <property type="match status" value="1"/>
</dbReference>
<comment type="subcellular location">
    <subcellularLocation>
        <location evidence="1">Secreted</location>
    </subcellularLocation>
</comment>
<dbReference type="InterPro" id="IPR002509">
    <property type="entry name" value="NODB_dom"/>
</dbReference>
<dbReference type="GO" id="GO:0016810">
    <property type="term" value="F:hydrolase activity, acting on carbon-nitrogen (but not peptide) bonds"/>
    <property type="evidence" value="ECO:0007669"/>
    <property type="project" value="InterPro"/>
</dbReference>
<dbReference type="GO" id="GO:0005975">
    <property type="term" value="P:carbohydrate metabolic process"/>
    <property type="evidence" value="ECO:0007669"/>
    <property type="project" value="InterPro"/>
</dbReference>
<dbReference type="RefSeq" id="WP_337310514.1">
    <property type="nucleotide sequence ID" value="NZ_JAEKNS010000065.1"/>
</dbReference>
<protein>
    <submittedName>
        <fullName evidence="4">Polysaccharide deacetylase family protein</fullName>
    </submittedName>
</protein>
<dbReference type="CDD" id="cd10918">
    <property type="entry name" value="CE4_NodB_like_5s_6s"/>
    <property type="match status" value="1"/>
</dbReference>
<accession>A0A934JW89</accession>
<dbReference type="Proteomes" id="UP000606991">
    <property type="component" value="Unassembled WGS sequence"/>
</dbReference>
<organism evidence="4 5">
    <name type="scientific">Candidatus Aeolococcus gillhamiae</name>
    <dbReference type="NCBI Taxonomy" id="3127015"/>
    <lineage>
        <taxon>Bacteria</taxon>
        <taxon>Bacillati</taxon>
        <taxon>Candidatus Dormiibacterota</taxon>
        <taxon>Candidatus Dormibacteria</taxon>
        <taxon>Candidatus Aeolococcales</taxon>
        <taxon>Candidatus Aeolococcaceae</taxon>
        <taxon>Candidatus Aeolococcus</taxon>
    </lineage>
</organism>
<dbReference type="GO" id="GO:0005576">
    <property type="term" value="C:extracellular region"/>
    <property type="evidence" value="ECO:0007669"/>
    <property type="project" value="UniProtKB-SubCell"/>
</dbReference>
<dbReference type="SUPFAM" id="SSF88713">
    <property type="entry name" value="Glycoside hydrolase/deacetylase"/>
    <property type="match status" value="1"/>
</dbReference>
<proteinExistence type="predicted"/>
<dbReference type="PANTHER" id="PTHR34216:SF3">
    <property type="entry name" value="POLY-BETA-1,6-N-ACETYL-D-GLUCOSAMINE N-DEACETYLASE"/>
    <property type="match status" value="1"/>
</dbReference>
<keyword evidence="2" id="KW-0732">Signal</keyword>
<dbReference type="PROSITE" id="PS51677">
    <property type="entry name" value="NODB"/>
    <property type="match status" value="1"/>
</dbReference>
<evidence type="ECO:0000256" key="1">
    <source>
        <dbReference type="ARBA" id="ARBA00004613"/>
    </source>
</evidence>
<dbReference type="Pfam" id="PF01522">
    <property type="entry name" value="Polysacc_deac_1"/>
    <property type="match status" value="1"/>
</dbReference>
<evidence type="ECO:0000313" key="5">
    <source>
        <dbReference type="Proteomes" id="UP000606991"/>
    </source>
</evidence>
<dbReference type="InterPro" id="IPR051398">
    <property type="entry name" value="Polysacch_Deacetylase"/>
</dbReference>
<dbReference type="EMBL" id="JAEKNS010000065">
    <property type="protein sequence ID" value="MBJ7594374.1"/>
    <property type="molecule type" value="Genomic_DNA"/>
</dbReference>
<sequence>MRPTIEIAVRAWARAPVPLGPALMLVGYHRIADRVDDLTVRPSRFEEQMRWLAAHRARLPTVDVERAAAPATEWPHRAVALTIDDAWEDVYRNGLAVMADVKLPVTLYVPSKLIGTPEYMTREQVLECAAAGITIGGHTRSHADLRKVDDTALESELRGGREDLEDLVGRPVTQFAYPFGHFDARARAAVIGAGYTSAITTRRGWARPGGDPFTIPRSFIEDVSLATFTASVRGGLSVLTAADSVRRRRKG</sequence>
<evidence type="ECO:0000259" key="3">
    <source>
        <dbReference type="PROSITE" id="PS51677"/>
    </source>
</evidence>
<comment type="caution">
    <text evidence="4">The sequence shown here is derived from an EMBL/GenBank/DDBJ whole genome shotgun (WGS) entry which is preliminary data.</text>
</comment>
<gene>
    <name evidence="4" type="ORF">JF886_05825</name>
</gene>
<reference evidence="4 5" key="1">
    <citation type="submission" date="2020-10" db="EMBL/GenBank/DDBJ databases">
        <title>Ca. Dormibacterota MAGs.</title>
        <authorList>
            <person name="Montgomery K."/>
        </authorList>
    </citation>
    <scope>NUCLEOTIDE SEQUENCE [LARGE SCALE GENOMIC DNA]</scope>
    <source>
        <strain evidence="4">SC8812_S17_18</strain>
    </source>
</reference>
<dbReference type="AlphaFoldDB" id="A0A934JW89"/>
<feature type="domain" description="NodB homology" evidence="3">
    <location>
        <begin position="77"/>
        <end position="251"/>
    </location>
</feature>
<dbReference type="InterPro" id="IPR011330">
    <property type="entry name" value="Glyco_hydro/deAcase_b/a-brl"/>
</dbReference>
<evidence type="ECO:0000256" key="2">
    <source>
        <dbReference type="ARBA" id="ARBA00022729"/>
    </source>
</evidence>
<evidence type="ECO:0000313" key="4">
    <source>
        <dbReference type="EMBL" id="MBJ7594374.1"/>
    </source>
</evidence>